<sequence>MAAENAVDNQRLENLLRTIAESGYSDLEYSEEERTEIERFILGAPSADSDAAFDLYYRMTVNHDLIRAIIEKTLLQATLVMATVYRHNYALDSRVVSFFNSDFKRKSLIVQLWTRNSIAAFYPATFSHTVRRRPGPSKTWEVVRDSIPSGSRNGITVDMKEGRIVLLDGSTGFEVKEGWFIMLGYIMVDKIPPEWGYLRIEKADPKNVRRLRTNNLGARFKVVHDGEEESLNDPLKYNR</sequence>
<name>A0ACC3DZP2_9PEZI</name>
<protein>
    <submittedName>
        <fullName evidence="1">Uncharacterized protein</fullName>
    </submittedName>
</protein>
<comment type="caution">
    <text evidence="1">The sequence shown here is derived from an EMBL/GenBank/DDBJ whole genome shotgun (WGS) entry which is preliminary data.</text>
</comment>
<proteinExistence type="predicted"/>
<keyword evidence="2" id="KW-1185">Reference proteome</keyword>
<evidence type="ECO:0000313" key="2">
    <source>
        <dbReference type="Proteomes" id="UP001186974"/>
    </source>
</evidence>
<organism evidence="1 2">
    <name type="scientific">Coniosporium uncinatum</name>
    <dbReference type="NCBI Taxonomy" id="93489"/>
    <lineage>
        <taxon>Eukaryota</taxon>
        <taxon>Fungi</taxon>
        <taxon>Dikarya</taxon>
        <taxon>Ascomycota</taxon>
        <taxon>Pezizomycotina</taxon>
        <taxon>Dothideomycetes</taxon>
        <taxon>Dothideomycetes incertae sedis</taxon>
        <taxon>Coniosporium</taxon>
    </lineage>
</organism>
<evidence type="ECO:0000313" key="1">
    <source>
        <dbReference type="EMBL" id="KAK3082045.1"/>
    </source>
</evidence>
<dbReference type="EMBL" id="JAWDJW010000016">
    <property type="protein sequence ID" value="KAK3082045.1"/>
    <property type="molecule type" value="Genomic_DNA"/>
</dbReference>
<gene>
    <name evidence="1" type="ORF">LTS18_006572</name>
</gene>
<dbReference type="Proteomes" id="UP001186974">
    <property type="component" value="Unassembled WGS sequence"/>
</dbReference>
<accession>A0ACC3DZP2</accession>
<reference evidence="1" key="1">
    <citation type="submission" date="2024-09" db="EMBL/GenBank/DDBJ databases">
        <title>Black Yeasts Isolated from many extreme environments.</title>
        <authorList>
            <person name="Coleine C."/>
            <person name="Stajich J.E."/>
            <person name="Selbmann L."/>
        </authorList>
    </citation>
    <scope>NUCLEOTIDE SEQUENCE</scope>
    <source>
        <strain evidence="1">CCFEE 5737</strain>
    </source>
</reference>